<evidence type="ECO:0000313" key="3">
    <source>
        <dbReference type="Proteomes" id="UP000576152"/>
    </source>
</evidence>
<dbReference type="RefSeq" id="WP_183471337.1">
    <property type="nucleotide sequence ID" value="NZ_JACIBX010000004.1"/>
</dbReference>
<accession>A0ABR6HN98</accession>
<evidence type="ECO:0000313" key="2">
    <source>
        <dbReference type="EMBL" id="MBB3711881.1"/>
    </source>
</evidence>
<dbReference type="InterPro" id="IPR007345">
    <property type="entry name" value="Polysacch_pyruvyl_Trfase"/>
</dbReference>
<protein>
    <submittedName>
        <fullName evidence="2">Polysaccharide pyruvyl transferase WcaK-like protein</fullName>
    </submittedName>
</protein>
<dbReference type="PANTHER" id="PTHR36836:SF1">
    <property type="entry name" value="COLANIC ACID BIOSYNTHESIS PROTEIN WCAK"/>
    <property type="match status" value="1"/>
</dbReference>
<dbReference type="Pfam" id="PF04230">
    <property type="entry name" value="PS_pyruv_trans"/>
    <property type="match status" value="1"/>
</dbReference>
<keyword evidence="3" id="KW-1185">Reference proteome</keyword>
<organism evidence="2 3">
    <name type="scientific">Limimaricola variabilis</name>
    <dbReference type="NCBI Taxonomy" id="1492771"/>
    <lineage>
        <taxon>Bacteria</taxon>
        <taxon>Pseudomonadati</taxon>
        <taxon>Pseudomonadota</taxon>
        <taxon>Alphaproteobacteria</taxon>
        <taxon>Rhodobacterales</taxon>
        <taxon>Paracoccaceae</taxon>
        <taxon>Limimaricola</taxon>
    </lineage>
</organism>
<dbReference type="EMBL" id="JACIBX010000004">
    <property type="protein sequence ID" value="MBB3711881.1"/>
    <property type="molecule type" value="Genomic_DNA"/>
</dbReference>
<name>A0ABR6HN98_9RHOB</name>
<comment type="caution">
    <text evidence="2">The sequence shown here is derived from an EMBL/GenBank/DDBJ whole genome shotgun (WGS) entry which is preliminary data.</text>
</comment>
<sequence length="403" mass="42553">MSLSPRIRCFNARYSPNLGDGLLSECLEHQLIALGAAPDTASIDLAARGAYGDVMAGRGTIMAVLDALPGPARRAAVRLPLALQARRRWQPHYRAGLRGAEAVAIGGGNLLADLDLNFPTKLSLALGEARKRGLPAAIYACGMSGGWSATGLRMARRAFANGALKAVFLRDTASRDLWAELMQPHTGIAAEVVRDPGLLAARVFPAAKAAPRPRPVAGIGLMSHLAIRYHAEAAPEADQLDDWFVGLGRALLDAGFHLRVFTNGSPEDVSYAARLRPRLAALAGPGRIAFPTQRTPAELCGHIADLDVLVAYRLHAVIAATSYGVPAIGLAWDRKLASFLDSIGVGDRLLDVTRVAPGAAAERMVALARQPRDEAARQALLREAAEDVGRLYAALAGASSAAR</sequence>
<gene>
    <name evidence="2" type="ORF">FHS00_001457</name>
</gene>
<proteinExistence type="predicted"/>
<dbReference type="PANTHER" id="PTHR36836">
    <property type="entry name" value="COLANIC ACID BIOSYNTHESIS PROTEIN WCAK"/>
    <property type="match status" value="1"/>
</dbReference>
<evidence type="ECO:0000259" key="1">
    <source>
        <dbReference type="Pfam" id="PF04230"/>
    </source>
</evidence>
<dbReference type="Proteomes" id="UP000576152">
    <property type="component" value="Unassembled WGS sequence"/>
</dbReference>
<feature type="domain" description="Polysaccharide pyruvyl transferase" evidence="1">
    <location>
        <begin position="17"/>
        <end position="333"/>
    </location>
</feature>
<reference evidence="2 3" key="1">
    <citation type="submission" date="2020-08" db="EMBL/GenBank/DDBJ databases">
        <title>Genomic Encyclopedia of Type Strains, Phase III (KMG-III): the genomes of soil and plant-associated and newly described type strains.</title>
        <authorList>
            <person name="Whitman W."/>
        </authorList>
    </citation>
    <scope>NUCLEOTIDE SEQUENCE [LARGE SCALE GENOMIC DNA]</scope>
    <source>
        <strain evidence="2 3">CECT 8572</strain>
    </source>
</reference>